<dbReference type="KEGG" id="tva:5464979"/>
<evidence type="ECO:0000313" key="3">
    <source>
        <dbReference type="Proteomes" id="UP000001542"/>
    </source>
</evidence>
<keyword evidence="1" id="KW-0812">Transmembrane</keyword>
<protein>
    <submittedName>
        <fullName evidence="2">Surface antigen BspA-like</fullName>
    </submittedName>
</protein>
<feature type="transmembrane region" description="Helical" evidence="1">
    <location>
        <begin position="1004"/>
        <end position="1030"/>
    </location>
</feature>
<organism evidence="2 3">
    <name type="scientific">Trichomonas vaginalis (strain ATCC PRA-98 / G3)</name>
    <dbReference type="NCBI Taxonomy" id="412133"/>
    <lineage>
        <taxon>Eukaryota</taxon>
        <taxon>Metamonada</taxon>
        <taxon>Parabasalia</taxon>
        <taxon>Trichomonadida</taxon>
        <taxon>Trichomonadidae</taxon>
        <taxon>Trichomonas</taxon>
    </lineage>
</organism>
<dbReference type="VEuPathDB" id="TrichDB:TVAG_101710"/>
<gene>
    <name evidence="2" type="ORF">TVAG_101710</name>
</gene>
<reference evidence="2" key="2">
    <citation type="journal article" date="2007" name="Science">
        <title>Draft genome sequence of the sexually transmitted pathogen Trichomonas vaginalis.</title>
        <authorList>
            <person name="Carlton J.M."/>
            <person name="Hirt R.P."/>
            <person name="Silva J.C."/>
            <person name="Delcher A.L."/>
            <person name="Schatz M."/>
            <person name="Zhao Q."/>
            <person name="Wortman J.R."/>
            <person name="Bidwell S.L."/>
            <person name="Alsmark U.C.M."/>
            <person name="Besteiro S."/>
            <person name="Sicheritz-Ponten T."/>
            <person name="Noel C.J."/>
            <person name="Dacks J.B."/>
            <person name="Foster P.G."/>
            <person name="Simillion C."/>
            <person name="Van de Peer Y."/>
            <person name="Miranda-Saavedra D."/>
            <person name="Barton G.J."/>
            <person name="Westrop G.D."/>
            <person name="Mueller S."/>
            <person name="Dessi D."/>
            <person name="Fiori P.L."/>
            <person name="Ren Q."/>
            <person name="Paulsen I."/>
            <person name="Zhang H."/>
            <person name="Bastida-Corcuera F.D."/>
            <person name="Simoes-Barbosa A."/>
            <person name="Brown M.T."/>
            <person name="Hayes R.D."/>
            <person name="Mukherjee M."/>
            <person name="Okumura C.Y."/>
            <person name="Schneider R."/>
            <person name="Smith A.J."/>
            <person name="Vanacova S."/>
            <person name="Villalvazo M."/>
            <person name="Haas B.J."/>
            <person name="Pertea M."/>
            <person name="Feldblyum T.V."/>
            <person name="Utterback T.R."/>
            <person name="Shu C.L."/>
            <person name="Osoegawa K."/>
            <person name="de Jong P.J."/>
            <person name="Hrdy I."/>
            <person name="Horvathova L."/>
            <person name="Zubacova Z."/>
            <person name="Dolezal P."/>
            <person name="Malik S.B."/>
            <person name="Logsdon J.M. Jr."/>
            <person name="Henze K."/>
            <person name="Gupta A."/>
            <person name="Wang C.C."/>
            <person name="Dunne R.L."/>
            <person name="Upcroft J.A."/>
            <person name="Upcroft P."/>
            <person name="White O."/>
            <person name="Salzberg S.L."/>
            <person name="Tang P."/>
            <person name="Chiu C.-H."/>
            <person name="Lee Y.-S."/>
            <person name="Embley T.M."/>
            <person name="Coombs G.H."/>
            <person name="Mottram J.C."/>
            <person name="Tachezy J."/>
            <person name="Fraser-Liggett C.M."/>
            <person name="Johnson P.J."/>
        </authorList>
    </citation>
    <scope>NUCLEOTIDE SEQUENCE [LARGE SCALE GENOMIC DNA]</scope>
    <source>
        <strain evidence="2">G3</strain>
    </source>
</reference>
<dbReference type="InterPro" id="IPR053139">
    <property type="entry name" value="Surface_bspA-like"/>
</dbReference>
<keyword evidence="1" id="KW-0472">Membrane</keyword>
<dbReference type="VEuPathDB" id="TrichDB:TVAGG3_1035120"/>
<dbReference type="SUPFAM" id="SSF52058">
    <property type="entry name" value="L domain-like"/>
    <property type="match status" value="2"/>
</dbReference>
<dbReference type="EMBL" id="DS113208">
    <property type="protein sequence ID" value="EAY19453.1"/>
    <property type="molecule type" value="Genomic_DNA"/>
</dbReference>
<dbReference type="Proteomes" id="UP000001542">
    <property type="component" value="Unassembled WGS sequence"/>
</dbReference>
<accession>A2DJQ3</accession>
<sequence length="1033" mass="118453">MLHKFCFYSLLDLCIKISLDPVYKESDQSLEITKQQDLLQDVLLPYIQNHSVQRMIIKGEEISKLYRLDVFDLIPKFEFNAKNITKIPNYCFSNLLNLNTIVLGTHVKEIGFYCFANTSLISINTESIISIGECAFYKCSKLENIDLTSAQFIGDFAFSESGLTEVNVPNLHSLGYQFYNCSKLTKLEGFDLIPGTRFTDKLDLTSITSLQFDLVTDDFYMRSIVNLTVTGNIQIKNPCPNLETIILTDTHREYLSVKNQPKLKSIIINGQNDHNLFPNNPCLVTIEGSNIINVLEEYAFASCTSLRRIDLPLINVFWDYCFFNCINLEEIGGLLEPRDRDHKVILGNQVFKYCWKFHQIKEYNSDVFQTYAPGLPEVSEFCFAYSGLTTIKFTSWYFSADFDMDSIHFGFSFIGCKNLQSVDLTSVGDLGESYMFKDCVSLTELKLEREIDFIGYYAFENSKINELIIGNKFQINYYYPINFGKYNINENVNFNIIAPSQYDYPDEHFSAYVTPFWNTKITKITFRNYLNSFSLKYFPNSTINEIHCDDSNYFIYEDGILYNNGKTKIFAFLKHGSNSFTIPESVNEIQPFAFACSSLTSLTIPSRITVVDGIFAFCHELKEVTFEGLITKLGDDTFSHCYKLEKINFNGGANLLSIGKYCFCCCYSLSSFPSFENVNSIDEYSFSFCPKLSTFNSQVITEIGAFSFWNSGLQLITANNLQTINENAFNGSMIEEFTCPNDLVLIKKYAFSNCRRLTKFVFNGKITEINILTFFNTSLGRIKIPNNIVSISSHAFVCSFDIEFEFEEGGHPIFDAINNSFFEKDSGILLFTYGTITGAYRIPDKIEYIDPRTLYSERLVTSDGIVIKKGVSVLIIPKSYKGPHRFSDDNADISQDLQTHLSYFCSESEKLFELRQNGVDVIENTELNKDGVCNDSIDQSQKEIVFEAEDGNYPKGVKYADDIYINDAVSVFIEQQKEWEYRYYFPINQKKLDSKISFDIHSNLIQYLFALLFILTVILIALIIIFVSYIKEN</sequence>
<dbReference type="OrthoDB" id="676979at2759"/>
<proteinExistence type="predicted"/>
<dbReference type="Pfam" id="PF13306">
    <property type="entry name" value="LRR_5"/>
    <property type="match status" value="4"/>
</dbReference>
<keyword evidence="1" id="KW-1133">Transmembrane helix</keyword>
<name>A2DJQ3_TRIV3</name>
<dbReference type="InterPro" id="IPR026906">
    <property type="entry name" value="LRR_5"/>
</dbReference>
<dbReference type="InParanoid" id="A2DJQ3"/>
<dbReference type="Gene3D" id="3.80.10.10">
    <property type="entry name" value="Ribonuclease Inhibitor"/>
    <property type="match status" value="4"/>
</dbReference>
<dbReference type="AlphaFoldDB" id="A2DJQ3"/>
<dbReference type="PANTHER" id="PTHR45661">
    <property type="entry name" value="SURFACE ANTIGEN"/>
    <property type="match status" value="1"/>
</dbReference>
<dbReference type="PANTHER" id="PTHR45661:SF3">
    <property type="entry name" value="IG-LIKE DOMAIN-CONTAINING PROTEIN"/>
    <property type="match status" value="1"/>
</dbReference>
<dbReference type="RefSeq" id="XP_001580439.1">
    <property type="nucleotide sequence ID" value="XM_001580389.1"/>
</dbReference>
<dbReference type="InterPro" id="IPR032675">
    <property type="entry name" value="LRR_dom_sf"/>
</dbReference>
<evidence type="ECO:0000256" key="1">
    <source>
        <dbReference type="SAM" id="Phobius"/>
    </source>
</evidence>
<keyword evidence="3" id="KW-1185">Reference proteome</keyword>
<reference evidence="2" key="1">
    <citation type="submission" date="2006-10" db="EMBL/GenBank/DDBJ databases">
        <authorList>
            <person name="Amadeo P."/>
            <person name="Zhao Q."/>
            <person name="Wortman J."/>
            <person name="Fraser-Liggett C."/>
            <person name="Carlton J."/>
        </authorList>
    </citation>
    <scope>NUCLEOTIDE SEQUENCE</scope>
    <source>
        <strain evidence="2">G3</strain>
    </source>
</reference>
<evidence type="ECO:0000313" key="2">
    <source>
        <dbReference type="EMBL" id="EAY19453.1"/>
    </source>
</evidence>